<name>A0A5C6FLK9_9PLAN</name>
<dbReference type="GO" id="GO:0016966">
    <property type="term" value="F:nitric oxide reductase activity"/>
    <property type="evidence" value="ECO:0007669"/>
    <property type="project" value="UniProtKB-EC"/>
</dbReference>
<feature type="compositionally biased region" description="Basic and acidic residues" evidence="1">
    <location>
        <begin position="786"/>
        <end position="798"/>
    </location>
</feature>
<feature type="transmembrane region" description="Helical" evidence="2">
    <location>
        <begin position="566"/>
        <end position="587"/>
    </location>
</feature>
<dbReference type="InterPro" id="IPR054309">
    <property type="entry name" value="NorB_cytochrome_c-like"/>
</dbReference>
<protein>
    <submittedName>
        <fullName evidence="4">Nitric oxide reductase subunit B</fullName>
        <ecNumber evidence="4">1.7.2.5</ecNumber>
    </submittedName>
</protein>
<comment type="caution">
    <text evidence="4">The sequence shown here is derived from an EMBL/GenBank/DDBJ whole genome shotgun (WGS) entry which is preliminary data.</text>
</comment>
<dbReference type="OrthoDB" id="9767153at2"/>
<sequence>MKRLWFAFAGVMIVSFLILGWIGTRIYQEMPPIPKQFVTTTGEVLIDEGEISEGQNVWQSLGGMQVGSIWGHGSYVAPDWTADWLHRESMFILDKWARAEFDGGYESLTKEQQASLSGRLTELMRTNTFDEATGVVTVDPIRAEAFAANNQHYRSVFIDGNADYAIPADSISSDERLRKFSSFVFWTSWAAATDRPDDIASYTNNWPHEPLVDNRPTGDNVLWTGVSVIMLLGGIAAMAWWYAARREEEDMPGGVAAYDPLARWRATPSQKATIKYFWIVAALIFAQMTLGIVTAHYGVEGDGFYGFPLAEYLPYSVARTWHVQIGLFWIATAWLAAGLFIGPLVSNHEPKHQRLGVNVLFVALLLVVVGSLTGEWLSVKNYMSDTVSFFLGHQGYEYVELGRVWQIALMTGLLLWLVLMLRVLWPALRSSGSKATESKRADALTPASSSSASGSVQAEAASQKHLVTLLAVATGAIALFYGAGLTWGQHGHLSMVEYWRWWVVHLWVEGFFEVFATTVIAFVFMRLGLVRPGLAAAAALLSATIFLAGGIIGTCHHLYFSGTPTVALAWGSVFSALEVVPLVLLGFDAMEDLRRSKASPWVQRYKWPIYFFVAVAFWNMVGAGLFGFMINPPIALYYMQGLNTTPLHGHAALFGVYGMLGIGLMLMCMRVLLPGRPWKDGALKLGFWGMNVGLMAMCVLSLLPVGLLQTKASVEHGYWFARSSEFMQTELMQTLRWMRVPGDTIFFFGAVALVWFILGLKTGHSFSKSDDGFDPPEQDGSINLEEQTHKDKREPALV</sequence>
<feature type="transmembrane region" description="Helical" evidence="2">
    <location>
        <begin position="685"/>
        <end position="708"/>
    </location>
</feature>
<dbReference type="GO" id="GO:0004129">
    <property type="term" value="F:cytochrome-c oxidase activity"/>
    <property type="evidence" value="ECO:0007669"/>
    <property type="project" value="InterPro"/>
</dbReference>
<keyword evidence="2" id="KW-1133">Transmembrane helix</keyword>
<gene>
    <name evidence="4" type="primary">norB</name>
    <name evidence="4" type="ORF">V7x_39430</name>
</gene>
<dbReference type="AlphaFoldDB" id="A0A5C6FLK9"/>
<accession>A0A5C6FLK9</accession>
<dbReference type="Proteomes" id="UP000316476">
    <property type="component" value="Unassembled WGS sequence"/>
</dbReference>
<feature type="transmembrane region" description="Helical" evidence="2">
    <location>
        <begin position="466"/>
        <end position="487"/>
    </location>
</feature>
<feature type="transmembrane region" description="Helical" evidence="2">
    <location>
        <begin position="321"/>
        <end position="345"/>
    </location>
</feature>
<dbReference type="InterPro" id="IPR036927">
    <property type="entry name" value="Cyt_c_oxase-like_su1_sf"/>
</dbReference>
<feature type="transmembrane region" description="Helical" evidence="2">
    <location>
        <begin position="536"/>
        <end position="560"/>
    </location>
</feature>
<feature type="transmembrane region" description="Helical" evidence="2">
    <location>
        <begin position="499"/>
        <end position="524"/>
    </location>
</feature>
<dbReference type="EC" id="1.7.2.5" evidence="4"/>
<dbReference type="Pfam" id="PF22085">
    <property type="entry name" value="NorB_cytochrome_c-like"/>
    <property type="match status" value="1"/>
</dbReference>
<evidence type="ECO:0000259" key="3">
    <source>
        <dbReference type="Pfam" id="PF22085"/>
    </source>
</evidence>
<feature type="transmembrane region" description="Helical" evidence="2">
    <location>
        <begin position="744"/>
        <end position="760"/>
    </location>
</feature>
<feature type="transmembrane region" description="Helical" evidence="2">
    <location>
        <begin position="607"/>
        <end position="630"/>
    </location>
</feature>
<dbReference type="Pfam" id="PF00115">
    <property type="entry name" value="COX1"/>
    <property type="match status" value="1"/>
</dbReference>
<reference evidence="4 5" key="1">
    <citation type="submission" date="2019-02" db="EMBL/GenBank/DDBJ databases">
        <title>Deep-cultivation of Planctomycetes and their phenomic and genomic characterization uncovers novel biology.</title>
        <authorList>
            <person name="Wiegand S."/>
            <person name="Jogler M."/>
            <person name="Boedeker C."/>
            <person name="Pinto D."/>
            <person name="Vollmers J."/>
            <person name="Rivas-Marin E."/>
            <person name="Kohn T."/>
            <person name="Peeters S.H."/>
            <person name="Heuer A."/>
            <person name="Rast P."/>
            <person name="Oberbeckmann S."/>
            <person name="Bunk B."/>
            <person name="Jeske O."/>
            <person name="Meyerdierks A."/>
            <person name="Storesund J.E."/>
            <person name="Kallscheuer N."/>
            <person name="Luecker S."/>
            <person name="Lage O.M."/>
            <person name="Pohl T."/>
            <person name="Merkel B.J."/>
            <person name="Hornburger P."/>
            <person name="Mueller R.-W."/>
            <person name="Bruemmer F."/>
            <person name="Labrenz M."/>
            <person name="Spormann A.M."/>
            <person name="Op Den Camp H."/>
            <person name="Overmann J."/>
            <person name="Amann R."/>
            <person name="Jetten M.S.M."/>
            <person name="Mascher T."/>
            <person name="Medema M.H."/>
            <person name="Devos D.P."/>
            <person name="Kaster A.-K."/>
            <person name="Ovreas L."/>
            <person name="Rohde M."/>
            <person name="Galperin M.Y."/>
            <person name="Jogler C."/>
        </authorList>
    </citation>
    <scope>NUCLEOTIDE SEQUENCE [LARGE SCALE GENOMIC DNA]</scope>
    <source>
        <strain evidence="4 5">V7</strain>
    </source>
</reference>
<keyword evidence="2" id="KW-0812">Transmembrane</keyword>
<dbReference type="PANTHER" id="PTHR10422:SF38">
    <property type="entry name" value="CYTOCHROME B SUBUNIT OF NITRIC OXIDE REDUCTASE"/>
    <property type="match status" value="1"/>
</dbReference>
<dbReference type="SUPFAM" id="SSF81442">
    <property type="entry name" value="Cytochrome c oxidase subunit I-like"/>
    <property type="match status" value="1"/>
</dbReference>
<evidence type="ECO:0000256" key="2">
    <source>
        <dbReference type="SAM" id="Phobius"/>
    </source>
</evidence>
<feature type="transmembrane region" description="Helical" evidence="2">
    <location>
        <begin position="650"/>
        <end position="673"/>
    </location>
</feature>
<feature type="transmembrane region" description="Helical" evidence="2">
    <location>
        <begin position="221"/>
        <end position="243"/>
    </location>
</feature>
<evidence type="ECO:0000313" key="5">
    <source>
        <dbReference type="Proteomes" id="UP000316476"/>
    </source>
</evidence>
<dbReference type="GO" id="GO:0020037">
    <property type="term" value="F:heme binding"/>
    <property type="evidence" value="ECO:0007669"/>
    <property type="project" value="InterPro"/>
</dbReference>
<evidence type="ECO:0000256" key="1">
    <source>
        <dbReference type="SAM" id="MobiDB-lite"/>
    </source>
</evidence>
<feature type="transmembrane region" description="Helical" evidence="2">
    <location>
        <begin position="357"/>
        <end position="379"/>
    </location>
</feature>
<feature type="region of interest" description="Disordered" evidence="1">
    <location>
        <begin position="769"/>
        <end position="798"/>
    </location>
</feature>
<dbReference type="PANTHER" id="PTHR10422">
    <property type="entry name" value="CYTOCHROME C OXIDASE SUBUNIT 1"/>
    <property type="match status" value="1"/>
</dbReference>
<organism evidence="4 5">
    <name type="scientific">Crateriforma conspicua</name>
    <dbReference type="NCBI Taxonomy" id="2527996"/>
    <lineage>
        <taxon>Bacteria</taxon>
        <taxon>Pseudomonadati</taxon>
        <taxon>Planctomycetota</taxon>
        <taxon>Planctomycetia</taxon>
        <taxon>Planctomycetales</taxon>
        <taxon>Planctomycetaceae</taxon>
        <taxon>Crateriforma</taxon>
    </lineage>
</organism>
<dbReference type="GO" id="GO:0009060">
    <property type="term" value="P:aerobic respiration"/>
    <property type="evidence" value="ECO:0007669"/>
    <property type="project" value="InterPro"/>
</dbReference>
<feature type="transmembrane region" description="Helical" evidence="2">
    <location>
        <begin position="404"/>
        <end position="425"/>
    </location>
</feature>
<evidence type="ECO:0000313" key="4">
    <source>
        <dbReference type="EMBL" id="TWU62214.1"/>
    </source>
</evidence>
<dbReference type="EMBL" id="SJPZ01000002">
    <property type="protein sequence ID" value="TWU62214.1"/>
    <property type="molecule type" value="Genomic_DNA"/>
</dbReference>
<dbReference type="InterPro" id="IPR000883">
    <property type="entry name" value="Cyt_C_Oxase_1"/>
</dbReference>
<dbReference type="RefSeq" id="WP_146414925.1">
    <property type="nucleotide sequence ID" value="NZ_SJPZ01000002.1"/>
</dbReference>
<feature type="transmembrane region" description="Helical" evidence="2">
    <location>
        <begin position="276"/>
        <end position="299"/>
    </location>
</feature>
<keyword evidence="2" id="KW-0472">Membrane</keyword>
<dbReference type="Gene3D" id="1.20.210.10">
    <property type="entry name" value="Cytochrome c oxidase-like, subunit I domain"/>
    <property type="match status" value="1"/>
</dbReference>
<feature type="domain" description="Nitric oxide reductase subunit B cytochrome c-like" evidence="3">
    <location>
        <begin position="34"/>
        <end position="208"/>
    </location>
</feature>
<proteinExistence type="predicted"/>
<keyword evidence="4" id="KW-0560">Oxidoreductase</keyword>
<dbReference type="GO" id="GO:0016020">
    <property type="term" value="C:membrane"/>
    <property type="evidence" value="ECO:0007669"/>
    <property type="project" value="InterPro"/>
</dbReference>